<dbReference type="EMBL" id="REGN01003315">
    <property type="protein sequence ID" value="RNA23301.1"/>
    <property type="molecule type" value="Genomic_DNA"/>
</dbReference>
<gene>
    <name evidence="1" type="ORF">BpHYR1_042404</name>
</gene>
<keyword evidence="2" id="KW-1185">Reference proteome</keyword>
<name>A0A3M7RIB0_BRAPC</name>
<evidence type="ECO:0000313" key="1">
    <source>
        <dbReference type="EMBL" id="RNA23301.1"/>
    </source>
</evidence>
<proteinExistence type="predicted"/>
<protein>
    <submittedName>
        <fullName evidence="1">Uncharacterized protein</fullName>
    </submittedName>
</protein>
<organism evidence="1 2">
    <name type="scientific">Brachionus plicatilis</name>
    <name type="common">Marine rotifer</name>
    <name type="synonym">Brachionus muelleri</name>
    <dbReference type="NCBI Taxonomy" id="10195"/>
    <lineage>
        <taxon>Eukaryota</taxon>
        <taxon>Metazoa</taxon>
        <taxon>Spiralia</taxon>
        <taxon>Gnathifera</taxon>
        <taxon>Rotifera</taxon>
        <taxon>Eurotatoria</taxon>
        <taxon>Monogononta</taxon>
        <taxon>Pseudotrocha</taxon>
        <taxon>Ploima</taxon>
        <taxon>Brachionidae</taxon>
        <taxon>Brachionus</taxon>
    </lineage>
</organism>
<dbReference type="AlphaFoldDB" id="A0A3M7RIB0"/>
<dbReference type="OrthoDB" id="10364659at2759"/>
<evidence type="ECO:0000313" key="2">
    <source>
        <dbReference type="Proteomes" id="UP000276133"/>
    </source>
</evidence>
<comment type="caution">
    <text evidence="1">The sequence shown here is derived from an EMBL/GenBank/DDBJ whole genome shotgun (WGS) entry which is preliminary data.</text>
</comment>
<accession>A0A3M7RIB0</accession>
<reference evidence="1 2" key="1">
    <citation type="journal article" date="2018" name="Sci. Rep.">
        <title>Genomic signatures of local adaptation to the degree of environmental predictability in rotifers.</title>
        <authorList>
            <person name="Franch-Gras L."/>
            <person name="Hahn C."/>
            <person name="Garcia-Roger E.M."/>
            <person name="Carmona M.J."/>
            <person name="Serra M."/>
            <person name="Gomez A."/>
        </authorList>
    </citation>
    <scope>NUCLEOTIDE SEQUENCE [LARGE SCALE GENOMIC DNA]</scope>
    <source>
        <strain evidence="1">HYR1</strain>
    </source>
</reference>
<sequence>MVSNFKPFFSSIILLSNSVKNSDGYENLGDGEGDDLSKPLTRAELQNRVMDGVRKKEQEASKDGFQFELAAQKSKAKKN</sequence>
<dbReference type="Proteomes" id="UP000276133">
    <property type="component" value="Unassembled WGS sequence"/>
</dbReference>